<protein>
    <recommendedName>
        <fullName evidence="1">Phage tail collar domain-containing protein</fullName>
    </recommendedName>
</protein>
<evidence type="ECO:0000313" key="3">
    <source>
        <dbReference type="Proteomes" id="UP000075238"/>
    </source>
</evidence>
<gene>
    <name evidence="2" type="ORF">A2G96_09295</name>
</gene>
<dbReference type="InterPro" id="IPR037053">
    <property type="entry name" value="Phage_tail_collar_dom_sf"/>
</dbReference>
<dbReference type="RefSeq" id="WP_062798616.1">
    <property type="nucleotide sequence ID" value="NZ_CP014844.1"/>
</dbReference>
<evidence type="ECO:0000259" key="1">
    <source>
        <dbReference type="Pfam" id="PF07484"/>
    </source>
</evidence>
<dbReference type="OrthoDB" id="9810174at2"/>
<sequence>MSDQYLGEIRIFGCAYPPAGWAACDGQLLAIQQNSALFSLLGTQYGGNGTTNFALPDLRGRAVTGPVDNQPGNPQGTATVTLTAAEMPAHNHLVYGDTARAVSTEASARLPARFMAPNNQSCIPVNASPAPVMTTLSPQAVGTAGASQPHENMQPCTALMYCIALTGEYPPRP</sequence>
<accession>A0A142JIK6</accession>
<dbReference type="KEGG" id="cnan:A2G96_09295"/>
<dbReference type="AlphaFoldDB" id="A0A142JIK6"/>
<dbReference type="STRING" id="1796606.A2G96_09295"/>
<name>A0A142JIK6_9BURK</name>
<proteinExistence type="predicted"/>
<evidence type="ECO:0000313" key="2">
    <source>
        <dbReference type="EMBL" id="AMR77918.1"/>
    </source>
</evidence>
<dbReference type="InterPro" id="IPR011083">
    <property type="entry name" value="Phage_tail_collar_dom"/>
</dbReference>
<dbReference type="Gene3D" id="3.90.1340.10">
    <property type="entry name" value="Phage tail collar domain"/>
    <property type="match status" value="1"/>
</dbReference>
<keyword evidence="3" id="KW-1185">Reference proteome</keyword>
<dbReference type="EMBL" id="CP014844">
    <property type="protein sequence ID" value="AMR77918.1"/>
    <property type="molecule type" value="Genomic_DNA"/>
</dbReference>
<dbReference type="Pfam" id="PF07484">
    <property type="entry name" value="Collar"/>
    <property type="match status" value="1"/>
</dbReference>
<reference evidence="2 3" key="1">
    <citation type="submission" date="2016-03" db="EMBL/GenBank/DDBJ databases">
        <title>Complete genome sequence of a novel chlorpyrifos degrading bacterium, Cupriavidus nantongensis sp. X1.</title>
        <authorList>
            <person name="Fang L."/>
        </authorList>
    </citation>
    <scope>NUCLEOTIDE SEQUENCE [LARGE SCALE GENOMIC DNA]</scope>
    <source>
        <strain evidence="2 3">X1</strain>
    </source>
</reference>
<organism evidence="2 3">
    <name type="scientific">Cupriavidus nantongensis</name>
    <dbReference type="NCBI Taxonomy" id="1796606"/>
    <lineage>
        <taxon>Bacteria</taxon>
        <taxon>Pseudomonadati</taxon>
        <taxon>Pseudomonadota</taxon>
        <taxon>Betaproteobacteria</taxon>
        <taxon>Burkholderiales</taxon>
        <taxon>Burkholderiaceae</taxon>
        <taxon>Cupriavidus</taxon>
    </lineage>
</organism>
<dbReference type="SUPFAM" id="SSF88874">
    <property type="entry name" value="Receptor-binding domain of short tail fibre protein gp12"/>
    <property type="match status" value="1"/>
</dbReference>
<feature type="domain" description="Phage tail collar" evidence="1">
    <location>
        <begin position="7"/>
        <end position="62"/>
    </location>
</feature>
<dbReference type="Proteomes" id="UP000075238">
    <property type="component" value="Chromosome 1"/>
</dbReference>